<dbReference type="KEGG" id="htq:FRZ44_34300"/>
<dbReference type="Pfam" id="PF13304">
    <property type="entry name" value="AAA_21"/>
    <property type="match status" value="1"/>
</dbReference>
<dbReference type="InterPro" id="IPR003959">
    <property type="entry name" value="ATPase_AAA_core"/>
</dbReference>
<gene>
    <name evidence="3" type="ORF">FRZ44_34300</name>
</gene>
<dbReference type="GO" id="GO:0005524">
    <property type="term" value="F:ATP binding"/>
    <property type="evidence" value="ECO:0007669"/>
    <property type="project" value="InterPro"/>
</dbReference>
<dbReference type="AlphaFoldDB" id="A0A5J6MTC7"/>
<feature type="domain" description="Endonuclease GajA/Old nuclease/RecF-like AAA" evidence="1">
    <location>
        <begin position="35"/>
        <end position="78"/>
    </location>
</feature>
<proteinExistence type="predicted"/>
<evidence type="ECO:0000259" key="1">
    <source>
        <dbReference type="Pfam" id="PF13175"/>
    </source>
</evidence>
<sequence length="474" mass="53157">MTPQSRAGRGSSCGALLGKVAGRGRSSGKRKTMFQIKLTNFRCFADAPAVEVLPVTFLVGENSAGKTTFLAAVRLLLESFIRSPQNPFNREPYFLGGFDQLAHYRGGVRGRAKQMCFELMVPASQDGSAPASARPSRRQTAATRHRFVFVKGSPQPELTAYEFEAEGTSLVLNLADKVTVKLVKDGVELFELKPKRLPPVGVIRKDLSYLRFVFDEISFGLKPEIKAAEGIEPIAAEIFDRFRESSRFVMRRVFASAPVRTQPLRTYTPSEIIASAEGAHVPLEMARQKINSPAEWKTVHDKLAQFGKNSGLFDDIDIRMLGKRDGDPFQIMVRTGGPPMNIVDVGYGVSQALPIIYQLEQIRQHDTFLLQQPEVHLHPKAQAELGTLIARLSKARANALYMLETHSDYIIDRVRMEVAGGRLDHRNVTIIFFDRMEHEVRARNIYLSESGEILDAPNNFRKFFLEEHQRLLGL</sequence>
<evidence type="ECO:0000313" key="3">
    <source>
        <dbReference type="EMBL" id="QEX18126.1"/>
    </source>
</evidence>
<dbReference type="InterPro" id="IPR051396">
    <property type="entry name" value="Bact_Antivir_Def_Nuclease"/>
</dbReference>
<evidence type="ECO:0000313" key="4">
    <source>
        <dbReference type="Proteomes" id="UP000326202"/>
    </source>
</evidence>
<organism evidence="3 4">
    <name type="scientific">Hypericibacter terrae</name>
    <dbReference type="NCBI Taxonomy" id="2602015"/>
    <lineage>
        <taxon>Bacteria</taxon>
        <taxon>Pseudomonadati</taxon>
        <taxon>Pseudomonadota</taxon>
        <taxon>Alphaproteobacteria</taxon>
        <taxon>Rhodospirillales</taxon>
        <taxon>Dongiaceae</taxon>
        <taxon>Hypericibacter</taxon>
    </lineage>
</organism>
<protein>
    <submittedName>
        <fullName evidence="3">Uncharacterized protein</fullName>
    </submittedName>
</protein>
<reference evidence="3 4" key="1">
    <citation type="submission" date="2019-08" db="EMBL/GenBank/DDBJ databases">
        <title>Hyperibacter terrae gen. nov., sp. nov. and Hyperibacter viscosus sp. nov., two new members in the family Rhodospirillaceae isolated from the rhizosphere of Hypericum perforatum.</title>
        <authorList>
            <person name="Noviana Z."/>
        </authorList>
    </citation>
    <scope>NUCLEOTIDE SEQUENCE [LARGE SCALE GENOMIC DNA]</scope>
    <source>
        <strain evidence="3 4">R5913</strain>
    </source>
</reference>
<dbReference type="PIRSF" id="PIRSF034888">
    <property type="entry name" value="P-loop_UCP034888"/>
    <property type="match status" value="1"/>
</dbReference>
<accession>A0A5J6MTC7</accession>
<dbReference type="SUPFAM" id="SSF52540">
    <property type="entry name" value="P-loop containing nucleoside triphosphate hydrolases"/>
    <property type="match status" value="1"/>
</dbReference>
<dbReference type="InterPro" id="IPR014592">
    <property type="entry name" value="P-loop_UCP034888"/>
</dbReference>
<dbReference type="InterPro" id="IPR027417">
    <property type="entry name" value="P-loop_NTPase"/>
</dbReference>
<dbReference type="EMBL" id="CP042906">
    <property type="protein sequence ID" value="QEX18126.1"/>
    <property type="molecule type" value="Genomic_DNA"/>
</dbReference>
<dbReference type="GO" id="GO:0016887">
    <property type="term" value="F:ATP hydrolysis activity"/>
    <property type="evidence" value="ECO:0007669"/>
    <property type="project" value="InterPro"/>
</dbReference>
<dbReference type="PANTHER" id="PTHR43581">
    <property type="entry name" value="ATP/GTP PHOSPHATASE"/>
    <property type="match status" value="1"/>
</dbReference>
<dbReference type="InterPro" id="IPR041685">
    <property type="entry name" value="AAA_GajA/Old/RecF-like"/>
</dbReference>
<keyword evidence="4" id="KW-1185">Reference proteome</keyword>
<feature type="domain" description="ATPase AAA-type core" evidence="2">
    <location>
        <begin position="284"/>
        <end position="412"/>
    </location>
</feature>
<dbReference type="Proteomes" id="UP000326202">
    <property type="component" value="Chromosome"/>
</dbReference>
<dbReference type="PANTHER" id="PTHR43581:SF2">
    <property type="entry name" value="EXCINUCLEASE ATPASE SUBUNIT"/>
    <property type="match status" value="1"/>
</dbReference>
<dbReference type="OrthoDB" id="3322489at2"/>
<dbReference type="Pfam" id="PF13175">
    <property type="entry name" value="AAA_15"/>
    <property type="match status" value="1"/>
</dbReference>
<evidence type="ECO:0000259" key="2">
    <source>
        <dbReference type="Pfam" id="PF13304"/>
    </source>
</evidence>
<dbReference type="Gene3D" id="3.40.50.300">
    <property type="entry name" value="P-loop containing nucleotide triphosphate hydrolases"/>
    <property type="match status" value="1"/>
</dbReference>
<name>A0A5J6MTC7_9PROT</name>